<name>A0A388SVH4_9ACTN</name>
<feature type="compositionally biased region" description="Basic residues" evidence="3">
    <location>
        <begin position="80"/>
        <end position="91"/>
    </location>
</feature>
<dbReference type="InterPro" id="IPR041916">
    <property type="entry name" value="Anti_sigma_zinc_sf"/>
</dbReference>
<evidence type="ECO:0000313" key="5">
    <source>
        <dbReference type="EMBL" id="GBP99004.1"/>
    </source>
</evidence>
<dbReference type="Gene3D" id="1.10.10.1320">
    <property type="entry name" value="Anti-sigma factor, zinc-finger domain"/>
    <property type="match status" value="1"/>
</dbReference>
<dbReference type="Proteomes" id="UP000265354">
    <property type="component" value="Unassembled WGS sequence"/>
</dbReference>
<feature type="transmembrane region" description="Helical" evidence="4">
    <location>
        <begin position="163"/>
        <end position="182"/>
    </location>
</feature>
<evidence type="ECO:0000256" key="4">
    <source>
        <dbReference type="SAM" id="Phobius"/>
    </source>
</evidence>
<organism evidence="5 6">
    <name type="scientific">Streptomyces spongiicola</name>
    <dbReference type="NCBI Taxonomy" id="1690221"/>
    <lineage>
        <taxon>Bacteria</taxon>
        <taxon>Bacillati</taxon>
        <taxon>Actinomycetota</taxon>
        <taxon>Actinomycetes</taxon>
        <taxon>Kitasatosporales</taxon>
        <taxon>Streptomycetaceae</taxon>
        <taxon>Streptomyces</taxon>
    </lineage>
</organism>
<evidence type="ECO:0000313" key="6">
    <source>
        <dbReference type="Proteomes" id="UP000265354"/>
    </source>
</evidence>
<feature type="region of interest" description="Disordered" evidence="3">
    <location>
        <begin position="75"/>
        <end position="118"/>
    </location>
</feature>
<accession>A0A388SVH4</accession>
<dbReference type="EMBL" id="BGZL01000001">
    <property type="protein sequence ID" value="GBP99004.1"/>
    <property type="molecule type" value="Genomic_DNA"/>
</dbReference>
<dbReference type="AlphaFoldDB" id="A0A388SVH4"/>
<sequence>MREHLDPADLAELALEGRAVDEAPPPVREHLRACAGCRNELDELRRLVGAVRTATSSDLVGPPPPGVWDRLARQAGLGRAGRKGRARKSRAGKSGAGKGRAGWKGRSGRGRKVRAGRRGWKVRAGRRGWKVRAGRRGWKVRVFVPDSDGAPASGGLARRRNRLTAAVLLAAGLAVAAARCAARWTRRRRSVREDPLRRRA</sequence>
<comment type="caution">
    <text evidence="5">The sequence shown here is derived from an EMBL/GenBank/DDBJ whole genome shotgun (WGS) entry which is preliminary data.</text>
</comment>
<evidence type="ECO:0000256" key="1">
    <source>
        <dbReference type="ARBA" id="ARBA00023015"/>
    </source>
</evidence>
<keyword evidence="2" id="KW-0804">Transcription</keyword>
<protein>
    <recommendedName>
        <fullName evidence="7">Zinc-finger domain-containing protein</fullName>
    </recommendedName>
</protein>
<gene>
    <name evidence="5" type="ORF">SSP531S_03980</name>
</gene>
<keyword evidence="1" id="KW-0805">Transcription regulation</keyword>
<evidence type="ECO:0000256" key="3">
    <source>
        <dbReference type="SAM" id="MobiDB-lite"/>
    </source>
</evidence>
<keyword evidence="4" id="KW-1133">Transmembrane helix</keyword>
<keyword evidence="4" id="KW-0472">Membrane</keyword>
<evidence type="ECO:0000256" key="2">
    <source>
        <dbReference type="ARBA" id="ARBA00023163"/>
    </source>
</evidence>
<keyword evidence="4" id="KW-0812">Transmembrane</keyword>
<evidence type="ECO:0008006" key="7">
    <source>
        <dbReference type="Google" id="ProtNLM"/>
    </source>
</evidence>
<reference evidence="5 6" key="1">
    <citation type="submission" date="2018-07" db="EMBL/GenBank/DDBJ databases">
        <title>Whole Genome Shotgun Sequence of Streptomyces spongiicola strain 531S.</title>
        <authorList>
            <person name="Dohra H."/>
            <person name="Kodani S."/>
        </authorList>
    </citation>
    <scope>NUCLEOTIDE SEQUENCE [LARGE SCALE GENOMIC DNA]</scope>
    <source>
        <strain evidence="5 6">531S</strain>
    </source>
</reference>
<feature type="compositionally biased region" description="Basic residues" evidence="3">
    <location>
        <begin position="101"/>
        <end position="118"/>
    </location>
</feature>
<proteinExistence type="predicted"/>